<feature type="domain" description="Ig-like" evidence="2">
    <location>
        <begin position="120"/>
        <end position="201"/>
    </location>
</feature>
<keyword evidence="4" id="KW-1185">Reference proteome</keyword>
<protein>
    <recommendedName>
        <fullName evidence="2">Ig-like domain-containing protein</fullName>
    </recommendedName>
</protein>
<comment type="caution">
    <text evidence="3">The sequence shown here is derived from an EMBL/GenBank/DDBJ whole genome shotgun (WGS) entry which is preliminary data.</text>
</comment>
<evidence type="ECO:0000259" key="2">
    <source>
        <dbReference type="PROSITE" id="PS50835"/>
    </source>
</evidence>
<keyword evidence="1" id="KW-0472">Membrane</keyword>
<proteinExistence type="predicted"/>
<dbReference type="InterPro" id="IPR042836">
    <property type="entry name" value="SIG15"/>
</dbReference>
<dbReference type="InterPro" id="IPR007110">
    <property type="entry name" value="Ig-like_dom"/>
</dbReference>
<dbReference type="InterPro" id="IPR013783">
    <property type="entry name" value="Ig-like_fold"/>
</dbReference>
<feature type="transmembrane region" description="Helical" evidence="1">
    <location>
        <begin position="214"/>
        <end position="240"/>
    </location>
</feature>
<dbReference type="InterPro" id="IPR013098">
    <property type="entry name" value="Ig_I-set"/>
</dbReference>
<dbReference type="PROSITE" id="PS50835">
    <property type="entry name" value="IG_LIKE"/>
    <property type="match status" value="1"/>
</dbReference>
<dbReference type="PANTHER" id="PTHR46942">
    <property type="entry name" value="SIALIC ACID-BINDING IG-LIKE LECTIN 15"/>
    <property type="match status" value="1"/>
</dbReference>
<keyword evidence="1" id="KW-0812">Transmembrane</keyword>
<organism evidence="3 4">
    <name type="scientific">Ranitomeya imitator</name>
    <name type="common">mimic poison frog</name>
    <dbReference type="NCBI Taxonomy" id="111125"/>
    <lineage>
        <taxon>Eukaryota</taxon>
        <taxon>Metazoa</taxon>
        <taxon>Chordata</taxon>
        <taxon>Craniata</taxon>
        <taxon>Vertebrata</taxon>
        <taxon>Euteleostomi</taxon>
        <taxon>Amphibia</taxon>
        <taxon>Batrachia</taxon>
        <taxon>Anura</taxon>
        <taxon>Neobatrachia</taxon>
        <taxon>Hyloidea</taxon>
        <taxon>Dendrobatidae</taxon>
        <taxon>Dendrobatinae</taxon>
        <taxon>Ranitomeya</taxon>
    </lineage>
</organism>
<reference evidence="3" key="1">
    <citation type="submission" date="2023-07" db="EMBL/GenBank/DDBJ databases">
        <authorList>
            <person name="Stuckert A."/>
        </authorList>
    </citation>
    <scope>NUCLEOTIDE SEQUENCE</scope>
</reference>
<dbReference type="PANTHER" id="PTHR46942:SF1">
    <property type="entry name" value="SIALIC ACID-BINDING IG-LIKE LECTIN 15"/>
    <property type="match status" value="1"/>
</dbReference>
<gene>
    <name evidence="3" type="ORF">RIMI_LOCUS21027948</name>
</gene>
<keyword evidence="1" id="KW-1133">Transmembrane helix</keyword>
<accession>A0ABN9MIM5</accession>
<dbReference type="EMBL" id="CAUEEQ010072546">
    <property type="protein sequence ID" value="CAJ0966162.1"/>
    <property type="molecule type" value="Genomic_DNA"/>
</dbReference>
<feature type="non-terminal residue" evidence="3">
    <location>
        <position position="1"/>
    </location>
</feature>
<dbReference type="InterPro" id="IPR036179">
    <property type="entry name" value="Ig-like_dom_sf"/>
</dbReference>
<evidence type="ECO:0000313" key="4">
    <source>
        <dbReference type="Proteomes" id="UP001176940"/>
    </source>
</evidence>
<sequence>ACLEILGLCKFQKMFLVRLSPHRSHDSGLTAIWRIKHPYNGTVVFKCVSDTSSDPCKTTVNYMNKFRMIGNLRNNNISISIENLTWEDSNRYFCRVELSSDRHDKYETKSGTWLHLSAPPRIVNISVAFDKSRGYHAVCTAEGEPVPSMIWTDPVNAHEDPILTSTTLRHQMTTELHHLRNDGKYTCVATNSHGKVEGSVYFFKFIAAGGSSRMGYIALCAALGAKLLLLFLMFGAVSYYSRGCRKVDSQPMTDNVQRKFEVRLKSVTPTVFRATDYAPHTTLTGSSLCFDLVYTVPHYSFPSCLFLRIPLQGLASSLGCDELQSVGPKVALGAIPRLFLYPFHKEELMHAFGQEKASYWAQ</sequence>
<evidence type="ECO:0000313" key="3">
    <source>
        <dbReference type="EMBL" id="CAJ0966162.1"/>
    </source>
</evidence>
<evidence type="ECO:0000256" key="1">
    <source>
        <dbReference type="SAM" id="Phobius"/>
    </source>
</evidence>
<name>A0ABN9MIM5_9NEOB</name>
<dbReference type="Pfam" id="PF07679">
    <property type="entry name" value="I-set"/>
    <property type="match status" value="1"/>
</dbReference>
<dbReference type="Proteomes" id="UP001176940">
    <property type="component" value="Unassembled WGS sequence"/>
</dbReference>
<dbReference type="Gene3D" id="2.60.40.10">
    <property type="entry name" value="Immunoglobulins"/>
    <property type="match status" value="2"/>
</dbReference>
<dbReference type="SUPFAM" id="SSF48726">
    <property type="entry name" value="Immunoglobulin"/>
    <property type="match status" value="2"/>
</dbReference>